<feature type="region of interest" description="Disordered" evidence="1">
    <location>
        <begin position="184"/>
        <end position="219"/>
    </location>
</feature>
<feature type="region of interest" description="Disordered" evidence="1">
    <location>
        <begin position="1042"/>
        <end position="1066"/>
    </location>
</feature>
<sequence length="1066" mass="117608">MDGERRQNRKAAFRALGDRDHPDANAHEDARWKWGIEDNYITGKQLDMFVEDPKYRDEITGRTFIQQEDDRYAFVDGDDVVCPETGAVHPAFKAFLAHLGLTYTDISTSDSGSHAQYIGEIPIEGKGQVSFEIGTEPWGANDDVPVIEIYANKHVCLATGKHVPGSPLEANEWDDDVLETILKANGYEDEPEIEHDTDRDTPELENYNPEATHADDEASDVRDVLTAVERLEPRDVPLSTTQTGADSTGWTTWDPSYRRSDSGKSLHYNGEGAFHDFREGEAFGVLSLYAAEQGIISNPWDRLSGSDWWEAVEAAREAGAPIPEFDTGESAEPASTLPLARLDALDAEEWKRYARSHGFDWPSTSKVRDRLKDEILTTVRSRSSTVIDAPTSVGKSYTTATTPWLNHAGTTGEQPVVHLHKTREARDSAAADSSEANVSYRVLKGQKERCPAAAGDHDPNPDGEDPEIVITMDGTPAREWLDAVCEGKGIPFSVAHQYLAENNDQGATLPCEHDDTECQAMTQWDGIPRNDDGYASVDVIHATHAFARVPSLIEGCNVILDEQPDFGADLTQDEIRRSITAYLKAVNVPKTTFEEFVDLATPFEEGFYDLEAVGEKRREMDEALEEEPGMMWYLKNSDAHALAPALAQAVWEALRESEPDCNGRRSATALHEPPRFDDYGEDYLADRVTVVIDDDYTIQTVRVTPWFDAARSVVGLDAHPSMNLWQRNTVPEIGREPLLEPTERQLWRRFERGLTVVQVGDATRPFTSGEYFDEDGTRTVLEHLNAHYGPDFSTCITASSVEGRTKRLMEKAGISDPETMHYGEEKSRNDFGDESVGLVNGCIDPGDDYVLNLLAECGLEAEPATVETEDGEIKREKGRTFSGPDADAASELLASVRENHVAQAAGRYARDADNPDNSAVVLVRTDAIPPELVDIEAPGVEWVYTETQREIVEELRSSTDGAPAKKIADELDCSKRHVLKTLRSLEGATRDEGAGKYGADLYHAGDMPENGEADLRLEDFEDATSTWEIALHDTLVSTIEPATTAEPMKEGPTSDGLAGPPGGGET</sequence>
<proteinExistence type="predicted"/>
<dbReference type="OrthoDB" id="242746at2157"/>
<keyword evidence="3" id="KW-1185">Reference proteome</keyword>
<protein>
    <submittedName>
        <fullName evidence="2">Uncharacterized protein</fullName>
    </submittedName>
</protein>
<organism evidence="2 3">
    <name type="scientific">Haloterrigena salifodinae</name>
    <dbReference type="NCBI Taxonomy" id="2675099"/>
    <lineage>
        <taxon>Archaea</taxon>
        <taxon>Methanobacteriati</taxon>
        <taxon>Methanobacteriota</taxon>
        <taxon>Stenosarchaea group</taxon>
        <taxon>Halobacteria</taxon>
        <taxon>Halobacteriales</taxon>
        <taxon>Natrialbaceae</taxon>
        <taxon>Haloterrigena</taxon>
    </lineage>
</organism>
<dbReference type="KEGG" id="hsal:JMJ58_07670"/>
<reference evidence="2 3" key="1">
    <citation type="submission" date="2021-01" db="EMBL/GenBank/DDBJ databases">
        <title>Genome Sequence and Methylation Pattern of Haloterrigena salifodinae BOL5-1, An Extremely Halophilic Archaeon from a Bolivian Salt Mine.</title>
        <authorList>
            <person name="DasSarma P."/>
            <person name="Anton B.P."/>
            <person name="DasSarma S.L."/>
            <person name="von Ehrenheim H.A.L."/>
            <person name="Martinez F.L."/>
            <person name="Guzman D."/>
            <person name="Roberts R.J."/>
            <person name="DasSarma S."/>
        </authorList>
    </citation>
    <scope>NUCLEOTIDE SEQUENCE [LARGE SCALE GENOMIC DNA]</scope>
    <source>
        <strain evidence="2 3">BOL5-1</strain>
    </source>
</reference>
<evidence type="ECO:0000313" key="2">
    <source>
        <dbReference type="EMBL" id="QRV16735.1"/>
    </source>
</evidence>
<dbReference type="Proteomes" id="UP000637819">
    <property type="component" value="Chromosome"/>
</dbReference>
<dbReference type="GeneID" id="62874992"/>
<gene>
    <name evidence="2" type="ORF">JMJ58_07670</name>
</gene>
<evidence type="ECO:0000256" key="1">
    <source>
        <dbReference type="SAM" id="MobiDB-lite"/>
    </source>
</evidence>
<dbReference type="RefSeq" id="WP_204748927.1">
    <property type="nucleotide sequence ID" value="NZ_CP069188.1"/>
</dbReference>
<name>A0A8T8E4E5_9EURY</name>
<accession>A0A8T8E4E5</accession>
<evidence type="ECO:0000313" key="3">
    <source>
        <dbReference type="Proteomes" id="UP000637819"/>
    </source>
</evidence>
<dbReference type="AlphaFoldDB" id="A0A8T8E4E5"/>
<feature type="region of interest" description="Disordered" evidence="1">
    <location>
        <begin position="1"/>
        <end position="25"/>
    </location>
</feature>
<feature type="compositionally biased region" description="Basic and acidic residues" evidence="1">
    <location>
        <begin position="16"/>
        <end position="25"/>
    </location>
</feature>
<dbReference type="EMBL" id="CP069188">
    <property type="protein sequence ID" value="QRV16735.1"/>
    <property type="molecule type" value="Genomic_DNA"/>
</dbReference>